<dbReference type="OrthoDB" id="1436450at2759"/>
<dbReference type="Pfam" id="PF16913">
    <property type="entry name" value="PUNUT"/>
    <property type="match status" value="1"/>
</dbReference>
<accession>A0A371C5E5</accession>
<feature type="transmembrane region" description="Helical" evidence="6">
    <location>
        <begin position="197"/>
        <end position="218"/>
    </location>
</feature>
<gene>
    <name evidence="8" type="ORF">B0I71DRAFT_132435</name>
</gene>
<reference evidence="8 9" key="1">
    <citation type="submission" date="2018-07" db="EMBL/GenBank/DDBJ databases">
        <title>Draft Genome Assemblies for Five Robust Yarrowia lipolytica Strains Exhibiting High Lipid Production and Pentose Sugar Utilization and Sugar Alcohol Secretion from Undetoxified Lignocellulosic Biomass Hydrolysates.</title>
        <authorList>
            <consortium name="DOE Joint Genome Institute"/>
            <person name="Walker C."/>
            <person name="Ryu S."/>
            <person name="Na H."/>
            <person name="Zane M."/>
            <person name="LaButti K."/>
            <person name="Lipzen A."/>
            <person name="Haridas S."/>
            <person name="Barry K."/>
            <person name="Grigoriev I.V."/>
            <person name="Quarterman J."/>
            <person name="Slininger P."/>
            <person name="Dien B."/>
            <person name="Trinh C.T."/>
        </authorList>
    </citation>
    <scope>NUCLEOTIDE SEQUENCE [LARGE SCALE GENOMIC DNA]</scope>
    <source>
        <strain evidence="8 9">YB392</strain>
    </source>
</reference>
<organism evidence="8 9">
    <name type="scientific">Yarrowia lipolytica</name>
    <name type="common">Candida lipolytica</name>
    <dbReference type="NCBI Taxonomy" id="4952"/>
    <lineage>
        <taxon>Eukaryota</taxon>
        <taxon>Fungi</taxon>
        <taxon>Dikarya</taxon>
        <taxon>Ascomycota</taxon>
        <taxon>Saccharomycotina</taxon>
        <taxon>Dipodascomycetes</taxon>
        <taxon>Dipodascales</taxon>
        <taxon>Dipodascales incertae sedis</taxon>
        <taxon>Yarrowia</taxon>
    </lineage>
</organism>
<evidence type="ECO:0000256" key="3">
    <source>
        <dbReference type="ARBA" id="ARBA00022989"/>
    </source>
</evidence>
<keyword evidence="3 6" id="KW-1133">Transmembrane helix</keyword>
<protein>
    <recommendedName>
        <fullName evidence="7">DUF3955 domain-containing protein</fullName>
    </recommendedName>
</protein>
<comment type="subcellular location">
    <subcellularLocation>
        <location evidence="1">Membrane</location>
        <topology evidence="1">Multi-pass membrane protein</topology>
    </subcellularLocation>
</comment>
<dbReference type="Pfam" id="PF13127">
    <property type="entry name" value="DUF3955"/>
    <property type="match status" value="1"/>
</dbReference>
<feature type="transmembrane region" description="Helical" evidence="6">
    <location>
        <begin position="382"/>
        <end position="399"/>
    </location>
</feature>
<feature type="transmembrane region" description="Helical" evidence="6">
    <location>
        <begin position="225"/>
        <end position="245"/>
    </location>
</feature>
<feature type="compositionally biased region" description="Polar residues" evidence="5">
    <location>
        <begin position="10"/>
        <end position="25"/>
    </location>
</feature>
<dbReference type="PANTHER" id="PTHR23051:SF0">
    <property type="entry name" value="SOLUTE CARRIER FAMILY 35 MEMBER F5"/>
    <property type="match status" value="1"/>
</dbReference>
<evidence type="ECO:0000256" key="5">
    <source>
        <dbReference type="SAM" id="MobiDB-lite"/>
    </source>
</evidence>
<dbReference type="InterPro" id="IPR025016">
    <property type="entry name" value="DUF3955"/>
</dbReference>
<feature type="region of interest" description="Disordered" evidence="5">
    <location>
        <begin position="1"/>
        <end position="34"/>
    </location>
</feature>
<feature type="transmembrane region" description="Helical" evidence="6">
    <location>
        <begin position="356"/>
        <end position="376"/>
    </location>
</feature>
<feature type="transmembrane region" description="Helical" evidence="6">
    <location>
        <begin position="329"/>
        <end position="349"/>
    </location>
</feature>
<dbReference type="VEuPathDB" id="FungiDB:YALI0_E22803g"/>
<dbReference type="GO" id="GO:0000329">
    <property type="term" value="C:fungal-type vacuole membrane"/>
    <property type="evidence" value="ECO:0007669"/>
    <property type="project" value="TreeGrafter"/>
</dbReference>
<keyword evidence="4 6" id="KW-0472">Membrane</keyword>
<dbReference type="SUPFAM" id="SSF103481">
    <property type="entry name" value="Multidrug resistance efflux transporter EmrE"/>
    <property type="match status" value="1"/>
</dbReference>
<dbReference type="AlphaFoldDB" id="A0A371C5E5"/>
<feature type="domain" description="DUF3955" evidence="7">
    <location>
        <begin position="66"/>
        <end position="110"/>
    </location>
</feature>
<evidence type="ECO:0000256" key="4">
    <source>
        <dbReference type="ARBA" id="ARBA00023136"/>
    </source>
</evidence>
<dbReference type="InterPro" id="IPR037185">
    <property type="entry name" value="EmrE-like"/>
</dbReference>
<evidence type="ECO:0000313" key="8">
    <source>
        <dbReference type="EMBL" id="RDW25528.1"/>
    </source>
</evidence>
<evidence type="ECO:0000313" key="9">
    <source>
        <dbReference type="Proteomes" id="UP000256601"/>
    </source>
</evidence>
<evidence type="ECO:0000256" key="1">
    <source>
        <dbReference type="ARBA" id="ARBA00004141"/>
    </source>
</evidence>
<evidence type="ECO:0000256" key="2">
    <source>
        <dbReference type="ARBA" id="ARBA00022692"/>
    </source>
</evidence>
<feature type="transmembrane region" description="Helical" evidence="6">
    <location>
        <begin position="292"/>
        <end position="309"/>
    </location>
</feature>
<feature type="transmembrane region" description="Helical" evidence="6">
    <location>
        <begin position="257"/>
        <end position="280"/>
    </location>
</feature>
<dbReference type="EMBL" id="KZ857337">
    <property type="protein sequence ID" value="RDW25528.1"/>
    <property type="molecule type" value="Genomic_DNA"/>
</dbReference>
<evidence type="ECO:0000256" key="6">
    <source>
        <dbReference type="SAM" id="Phobius"/>
    </source>
</evidence>
<proteinExistence type="predicted"/>
<dbReference type="PANTHER" id="PTHR23051">
    <property type="entry name" value="SOLUTE CARRIER FAMILY 35, MEMBER F5"/>
    <property type="match status" value="1"/>
</dbReference>
<name>A0A371C5E5_YARLL</name>
<feature type="transmembrane region" description="Helical" evidence="6">
    <location>
        <begin position="65"/>
        <end position="86"/>
    </location>
</feature>
<evidence type="ECO:0000259" key="7">
    <source>
        <dbReference type="Pfam" id="PF13127"/>
    </source>
</evidence>
<dbReference type="Proteomes" id="UP000256601">
    <property type="component" value="Unassembled WGS sequence"/>
</dbReference>
<sequence>MLHETHPSPDYTSMGSQSRRQSHNGGSVLELRPTLSGSSGIIDEFDASAKKHNNKKSRALRRRRWRVGLILLGLVVLLWVASGFLVNSIFSTGEYPKPYFLTYMNTAVFSVYLIPTMFRKVRGNKTATPEYSVIDENSDESPKLTPFKSVEQLTGQDEDELLSTKQTAILSLQFCILWFFSNFLTNASLKYTSVSSQTILSCTSSFFTLVIGSAFGVEAFTATKLLALVFSMCGVFLVSKADSVATQTRMGVQTSDIVFGDLLALAGAVVYGFYMTLLKVKVGDESRINTKMFLGFVGLFNILLLWPTIPLLDYLGVEKFGLPQTEKVWLIVLANAAATLVSDFFWVLAMLMTSPLVVTVGLGATVPLAMAGDLFIKRSLPSLTYVFGAIILCLSFVVINRQDEDELMDDDEE</sequence>
<feature type="transmembrane region" description="Helical" evidence="6">
    <location>
        <begin position="98"/>
        <end position="115"/>
    </location>
</feature>
<keyword evidence="2 6" id="KW-0812">Transmembrane</keyword>
<dbReference type="VEuPathDB" id="FungiDB:YALI1_E26971g"/>